<comment type="caution">
    <text evidence="7">The sequence shown here is derived from an EMBL/GenBank/DDBJ whole genome shotgun (WGS) entry which is preliminary data.</text>
</comment>
<dbReference type="HAMAP" id="MF_00397">
    <property type="entry name" value="CitG"/>
    <property type="match status" value="1"/>
</dbReference>
<evidence type="ECO:0000256" key="6">
    <source>
        <dbReference type="HAMAP-Rule" id="MF_00397"/>
    </source>
</evidence>
<evidence type="ECO:0000256" key="1">
    <source>
        <dbReference type="ARBA" id="ARBA00001210"/>
    </source>
</evidence>
<evidence type="ECO:0000256" key="3">
    <source>
        <dbReference type="ARBA" id="ARBA00022679"/>
    </source>
</evidence>
<dbReference type="OrthoDB" id="114886at2"/>
<sequence length="284" mass="31113">MAGLPVINAAPIRVSSTTMPQRVVRALYDEIHLTPKPGLVDRANSGAHHDMDHELFICSIEAIAPWFVVFHELGKAHADQPEMMQLRLLRPAGIACEQAMFQATGGVNTHKGGIFSLGLLCSAAGRLEAQGCRLSRQAVCQQVSQFCHGLVARELVQRNRQASTGERLFQQFGLAGARGEAESGFQTVTRYILPGWQDEACEERRLHLALLRLMAVNPDTNLVSRGGLSGLRYVQRSARQVLSTQWTHEQLHQMDQALIARHLSPGGSADLLSVAMVLADLPEV</sequence>
<keyword evidence="5 6" id="KW-0067">ATP-binding</keyword>
<comment type="similarity">
    <text evidence="2 6">Belongs to the CitG/MdcB family.</text>
</comment>
<protein>
    <recommendedName>
        <fullName evidence="6">Probable 2-(5''-triphosphoribosyl)-3'-dephosphocoenzyme-A synthase</fullName>
        <shortName evidence="6">2-(5''-triphosphoribosyl)-3'-dephospho-CoA synthase</shortName>
        <ecNumber evidence="6">2.4.2.52</ecNumber>
    </recommendedName>
</protein>
<name>A0A1B7L5L1_9ENTR</name>
<evidence type="ECO:0000313" key="8">
    <source>
        <dbReference type="Proteomes" id="UP000078225"/>
    </source>
</evidence>
<dbReference type="RefSeq" id="WP_064596604.1">
    <property type="nucleotide sequence ID" value="NZ_CP134782.1"/>
</dbReference>
<gene>
    <name evidence="6" type="primary">citG</name>
    <name evidence="7" type="ORF">A9B99_20665</name>
</gene>
<dbReference type="Pfam" id="PF01874">
    <property type="entry name" value="CitG"/>
    <property type="match status" value="1"/>
</dbReference>
<dbReference type="Proteomes" id="UP000078225">
    <property type="component" value="Unassembled WGS sequence"/>
</dbReference>
<dbReference type="GO" id="GO:0046917">
    <property type="term" value="F:triphosphoribosyl-dephospho-CoA synthase activity"/>
    <property type="evidence" value="ECO:0007669"/>
    <property type="project" value="UniProtKB-UniRule"/>
</dbReference>
<dbReference type="PANTHER" id="PTHR30201:SF2">
    <property type="entry name" value="2-(5''-TRIPHOSPHORIBOSYL)-3'-DEPHOSPHOCOENZYME-A SYNTHASE"/>
    <property type="match status" value="1"/>
</dbReference>
<evidence type="ECO:0000256" key="2">
    <source>
        <dbReference type="ARBA" id="ARBA00006812"/>
    </source>
</evidence>
<evidence type="ECO:0000256" key="5">
    <source>
        <dbReference type="ARBA" id="ARBA00022840"/>
    </source>
</evidence>
<keyword evidence="8" id="KW-1185">Reference proteome</keyword>
<evidence type="ECO:0000256" key="4">
    <source>
        <dbReference type="ARBA" id="ARBA00022741"/>
    </source>
</evidence>
<dbReference type="GO" id="GO:0051191">
    <property type="term" value="P:prosthetic group biosynthetic process"/>
    <property type="evidence" value="ECO:0007669"/>
    <property type="project" value="TreeGrafter"/>
</dbReference>
<dbReference type="EC" id="2.4.2.52" evidence="6"/>
<dbReference type="InterPro" id="IPR017551">
    <property type="entry name" value="TriPribosyl-deP-CoA_syn_CitG"/>
</dbReference>
<dbReference type="AlphaFoldDB" id="A0A1B7L5L1"/>
<dbReference type="GO" id="GO:0005524">
    <property type="term" value="F:ATP binding"/>
    <property type="evidence" value="ECO:0007669"/>
    <property type="project" value="UniProtKB-KW"/>
</dbReference>
<reference evidence="8" key="1">
    <citation type="submission" date="2016-05" db="EMBL/GenBank/DDBJ databases">
        <authorList>
            <person name="Behera P."/>
            <person name="Vaishampayan P."/>
            <person name="Singh N."/>
            <person name="Raina V."/>
            <person name="Suar M."/>
            <person name="Pattnaik A."/>
            <person name="Rastogi G."/>
        </authorList>
    </citation>
    <scope>NUCLEOTIDE SEQUENCE [LARGE SCALE GENOMIC DNA]</scope>
    <source>
        <strain evidence="8">MP23</strain>
    </source>
</reference>
<dbReference type="EMBL" id="LYRP01000006">
    <property type="protein sequence ID" value="OAT77622.1"/>
    <property type="molecule type" value="Genomic_DNA"/>
</dbReference>
<evidence type="ECO:0000313" key="7">
    <source>
        <dbReference type="EMBL" id="OAT77622.1"/>
    </source>
</evidence>
<dbReference type="NCBIfam" id="TIGR03125">
    <property type="entry name" value="citrate_citG"/>
    <property type="match status" value="1"/>
</dbReference>
<dbReference type="PANTHER" id="PTHR30201">
    <property type="entry name" value="TRIPHOSPHORIBOSYL-DEPHOSPHO-COA SYNTHASE"/>
    <property type="match status" value="1"/>
</dbReference>
<comment type="catalytic activity">
    <reaction evidence="1 6">
        <text>3'-dephospho-CoA + ATP = 2'-(5''-triphospho-alpha-D-ribosyl)-3'-dephospho-CoA + adenine</text>
        <dbReference type="Rhea" id="RHEA:15117"/>
        <dbReference type="ChEBI" id="CHEBI:16708"/>
        <dbReference type="ChEBI" id="CHEBI:30616"/>
        <dbReference type="ChEBI" id="CHEBI:57328"/>
        <dbReference type="ChEBI" id="CHEBI:61378"/>
        <dbReference type="EC" id="2.4.2.52"/>
    </reaction>
</comment>
<keyword evidence="3 6" id="KW-0808">Transferase</keyword>
<dbReference type="STRING" id="1691903.A9B99_20665"/>
<keyword evidence="4 6" id="KW-0547">Nucleotide-binding</keyword>
<organism evidence="7 8">
    <name type="scientific">Mangrovibacter phragmitis</name>
    <dbReference type="NCBI Taxonomy" id="1691903"/>
    <lineage>
        <taxon>Bacteria</taxon>
        <taxon>Pseudomonadati</taxon>
        <taxon>Pseudomonadota</taxon>
        <taxon>Gammaproteobacteria</taxon>
        <taxon>Enterobacterales</taxon>
        <taxon>Enterobacteriaceae</taxon>
        <taxon>Mangrovibacter</taxon>
    </lineage>
</organism>
<dbReference type="Gene3D" id="1.10.4200.10">
    <property type="entry name" value="Triphosphoribosyl-dephospho-CoA protein"/>
    <property type="match status" value="1"/>
</dbReference>
<accession>A0A1B7L5L1</accession>
<dbReference type="InterPro" id="IPR002736">
    <property type="entry name" value="CitG"/>
</dbReference>
<proteinExistence type="inferred from homology"/>